<reference evidence="12 13" key="1">
    <citation type="submission" date="2016-07" db="EMBL/GenBank/DDBJ databases">
        <title>Pervasive Adenine N6-methylation of Active Genes in Fungi.</title>
        <authorList>
            <consortium name="DOE Joint Genome Institute"/>
            <person name="Mondo S.J."/>
            <person name="Dannebaum R.O."/>
            <person name="Kuo R.C."/>
            <person name="Labutti K."/>
            <person name="Haridas S."/>
            <person name="Kuo A."/>
            <person name="Salamov A."/>
            <person name="Ahrendt S.R."/>
            <person name="Lipzen A."/>
            <person name="Sullivan W."/>
            <person name="Andreopoulos W.B."/>
            <person name="Clum A."/>
            <person name="Lindquist E."/>
            <person name="Daum C."/>
            <person name="Ramamoorthy G.K."/>
            <person name="Gryganskyi A."/>
            <person name="Culley D."/>
            <person name="Magnuson J.K."/>
            <person name="James T.Y."/>
            <person name="O'Malley M.A."/>
            <person name="Stajich J.E."/>
            <person name="Spatafora J.W."/>
            <person name="Visel A."/>
            <person name="Grigoriev I.V."/>
        </authorList>
    </citation>
    <scope>NUCLEOTIDE SEQUENCE [LARGE SCALE GENOMIC DNA]</scope>
    <source>
        <strain evidence="12 13">CBS 931.73</strain>
    </source>
</reference>
<dbReference type="STRING" id="1314790.A0A1Y1Z8N9"/>
<keyword evidence="4 9" id="KW-0863">Zinc-finger</keyword>
<evidence type="ECO:0000256" key="10">
    <source>
        <dbReference type="SAM" id="MobiDB-lite"/>
    </source>
</evidence>
<sequence>MIAKVENSSNKSSTKQSKYKDIAMKRLLAGLEKSLDSRLYKCPFCSKEFYRVEHRTRHIRIHTGEKPYKCRFEKCSKSFSRSDELARHHKTHMNPKKRGRKSKKQLALEAALAAKSIEEAGHANPTTQEIHQGLDSDKLKANEKTCYSAMSSPRSPGTSESDEDDITTQHTQQMEGKHTSTNYAMQRDLQGKKQIQLPSFSELMSIIATEGAFLMMPGDIGPQPMYSSYKY</sequence>
<dbReference type="Gene3D" id="3.30.160.60">
    <property type="entry name" value="Classic Zinc Finger"/>
    <property type="match status" value="2"/>
</dbReference>
<feature type="compositionally biased region" description="Polar residues" evidence="10">
    <location>
        <begin position="148"/>
        <end position="159"/>
    </location>
</feature>
<accession>A0A1Y1Z8N9</accession>
<evidence type="ECO:0000259" key="11">
    <source>
        <dbReference type="PROSITE" id="PS50157"/>
    </source>
</evidence>
<dbReference type="GO" id="GO:0000978">
    <property type="term" value="F:RNA polymerase II cis-regulatory region sequence-specific DNA binding"/>
    <property type="evidence" value="ECO:0007669"/>
    <property type="project" value="TreeGrafter"/>
</dbReference>
<dbReference type="GO" id="GO:0000433">
    <property type="term" value="P:carbon catabolite repression of transcription from RNA polymerase II promoter by glucose"/>
    <property type="evidence" value="ECO:0007669"/>
    <property type="project" value="TreeGrafter"/>
</dbReference>
<evidence type="ECO:0000256" key="8">
    <source>
        <dbReference type="ARBA" id="ARBA00023242"/>
    </source>
</evidence>
<dbReference type="InterPro" id="IPR013087">
    <property type="entry name" value="Znf_C2H2_type"/>
</dbReference>
<keyword evidence="8" id="KW-0539">Nucleus</keyword>
<keyword evidence="7" id="KW-0804">Transcription</keyword>
<comment type="caution">
    <text evidence="12">The sequence shown here is derived from an EMBL/GenBank/DDBJ whole genome shotgun (WGS) entry which is preliminary data.</text>
</comment>
<gene>
    <name evidence="12" type="ORF">K493DRAFT_295948</name>
</gene>
<dbReference type="EMBL" id="MCFE01000015">
    <property type="protein sequence ID" value="ORY06623.1"/>
    <property type="molecule type" value="Genomic_DNA"/>
</dbReference>
<feature type="compositionally biased region" description="Basic residues" evidence="10">
    <location>
        <begin position="87"/>
        <end position="104"/>
    </location>
</feature>
<evidence type="ECO:0000256" key="6">
    <source>
        <dbReference type="ARBA" id="ARBA00023015"/>
    </source>
</evidence>
<evidence type="ECO:0000256" key="3">
    <source>
        <dbReference type="ARBA" id="ARBA00022737"/>
    </source>
</evidence>
<feature type="domain" description="C2H2-type" evidence="11">
    <location>
        <begin position="40"/>
        <end position="67"/>
    </location>
</feature>
<dbReference type="SUPFAM" id="SSF57667">
    <property type="entry name" value="beta-beta-alpha zinc fingers"/>
    <property type="match status" value="1"/>
</dbReference>
<evidence type="ECO:0000313" key="13">
    <source>
        <dbReference type="Proteomes" id="UP000193498"/>
    </source>
</evidence>
<dbReference type="FunFam" id="3.30.160.60:FF:002343">
    <property type="entry name" value="Zinc finger protein 33A"/>
    <property type="match status" value="1"/>
</dbReference>
<protein>
    <recommendedName>
        <fullName evidence="11">C2H2-type domain-containing protein</fullName>
    </recommendedName>
</protein>
<dbReference type="InterPro" id="IPR036236">
    <property type="entry name" value="Znf_C2H2_sf"/>
</dbReference>
<keyword evidence="6" id="KW-0805">Transcription regulation</keyword>
<evidence type="ECO:0000256" key="4">
    <source>
        <dbReference type="ARBA" id="ARBA00022771"/>
    </source>
</evidence>
<dbReference type="SMART" id="SM00355">
    <property type="entry name" value="ZnF_C2H2"/>
    <property type="match status" value="2"/>
</dbReference>
<dbReference type="GO" id="GO:0008270">
    <property type="term" value="F:zinc ion binding"/>
    <property type="evidence" value="ECO:0007669"/>
    <property type="project" value="UniProtKB-KW"/>
</dbReference>
<name>A0A1Y1Z8N9_9FUNG</name>
<keyword evidence="5" id="KW-0862">Zinc</keyword>
<dbReference type="AlphaFoldDB" id="A0A1Y1Z8N9"/>
<evidence type="ECO:0000256" key="2">
    <source>
        <dbReference type="ARBA" id="ARBA00022723"/>
    </source>
</evidence>
<keyword evidence="3" id="KW-0677">Repeat</keyword>
<dbReference type="PANTHER" id="PTHR47428:SF2">
    <property type="entry name" value="ZINC FINGER PROTEIN RSV1"/>
    <property type="match status" value="1"/>
</dbReference>
<evidence type="ECO:0000313" key="12">
    <source>
        <dbReference type="EMBL" id="ORY06623.1"/>
    </source>
</evidence>
<feature type="region of interest" description="Disordered" evidence="10">
    <location>
        <begin position="145"/>
        <end position="180"/>
    </location>
</feature>
<proteinExistence type="predicted"/>
<evidence type="ECO:0000256" key="1">
    <source>
        <dbReference type="ARBA" id="ARBA00004123"/>
    </source>
</evidence>
<feature type="region of interest" description="Disordered" evidence="10">
    <location>
        <begin position="118"/>
        <end position="137"/>
    </location>
</feature>
<feature type="compositionally biased region" description="Polar residues" evidence="10">
    <location>
        <begin position="168"/>
        <end position="180"/>
    </location>
</feature>
<dbReference type="Pfam" id="PF00096">
    <property type="entry name" value="zf-C2H2"/>
    <property type="match status" value="2"/>
</dbReference>
<dbReference type="GO" id="GO:0005634">
    <property type="term" value="C:nucleus"/>
    <property type="evidence" value="ECO:0007669"/>
    <property type="project" value="UniProtKB-SubCell"/>
</dbReference>
<feature type="region of interest" description="Disordered" evidence="10">
    <location>
        <begin position="83"/>
        <end position="108"/>
    </location>
</feature>
<dbReference type="OrthoDB" id="6365676at2759"/>
<dbReference type="Proteomes" id="UP000193498">
    <property type="component" value="Unassembled WGS sequence"/>
</dbReference>
<dbReference type="InParanoid" id="A0A1Y1Z8N9"/>
<evidence type="ECO:0000256" key="7">
    <source>
        <dbReference type="ARBA" id="ARBA00023163"/>
    </source>
</evidence>
<feature type="domain" description="C2H2-type" evidence="11">
    <location>
        <begin position="68"/>
        <end position="97"/>
    </location>
</feature>
<keyword evidence="2" id="KW-0479">Metal-binding</keyword>
<evidence type="ECO:0000256" key="9">
    <source>
        <dbReference type="PROSITE-ProRule" id="PRU00042"/>
    </source>
</evidence>
<keyword evidence="13" id="KW-1185">Reference proteome</keyword>
<evidence type="ECO:0000256" key="5">
    <source>
        <dbReference type="ARBA" id="ARBA00022833"/>
    </source>
</evidence>
<comment type="subcellular location">
    <subcellularLocation>
        <location evidence="1">Nucleus</location>
    </subcellularLocation>
</comment>
<organism evidence="12 13">
    <name type="scientific">Basidiobolus meristosporus CBS 931.73</name>
    <dbReference type="NCBI Taxonomy" id="1314790"/>
    <lineage>
        <taxon>Eukaryota</taxon>
        <taxon>Fungi</taxon>
        <taxon>Fungi incertae sedis</taxon>
        <taxon>Zoopagomycota</taxon>
        <taxon>Entomophthoromycotina</taxon>
        <taxon>Basidiobolomycetes</taxon>
        <taxon>Basidiobolales</taxon>
        <taxon>Basidiobolaceae</taxon>
        <taxon>Basidiobolus</taxon>
    </lineage>
</organism>
<dbReference type="PROSITE" id="PS00028">
    <property type="entry name" value="ZINC_FINGER_C2H2_1"/>
    <property type="match status" value="2"/>
</dbReference>
<dbReference type="GO" id="GO:0005737">
    <property type="term" value="C:cytoplasm"/>
    <property type="evidence" value="ECO:0007669"/>
    <property type="project" value="TreeGrafter"/>
</dbReference>
<dbReference type="PROSITE" id="PS50157">
    <property type="entry name" value="ZINC_FINGER_C2H2_2"/>
    <property type="match status" value="2"/>
</dbReference>
<dbReference type="PANTHER" id="PTHR47428">
    <property type="entry name" value="REGULATORY PROTEIN MIG1-RELATED"/>
    <property type="match status" value="1"/>
</dbReference>
<dbReference type="InterPro" id="IPR051007">
    <property type="entry name" value="creA/MIG_C2H2-ZnF"/>
</dbReference>